<dbReference type="EMBL" id="JAYKXP010000189">
    <property type="protein sequence ID" value="KAK7020244.1"/>
    <property type="molecule type" value="Genomic_DNA"/>
</dbReference>
<keyword evidence="2" id="KW-0812">Transmembrane</keyword>
<feature type="region of interest" description="Disordered" evidence="1">
    <location>
        <begin position="251"/>
        <end position="347"/>
    </location>
</feature>
<feature type="compositionally biased region" description="Basic and acidic residues" evidence="1">
    <location>
        <begin position="306"/>
        <end position="321"/>
    </location>
</feature>
<feature type="compositionally biased region" description="Low complexity" evidence="1">
    <location>
        <begin position="165"/>
        <end position="179"/>
    </location>
</feature>
<reference evidence="3 4" key="1">
    <citation type="submission" date="2024-01" db="EMBL/GenBank/DDBJ databases">
        <title>A draft genome for a cacao thread blight-causing isolate of Paramarasmius palmivorus.</title>
        <authorList>
            <person name="Baruah I.K."/>
            <person name="Bukari Y."/>
            <person name="Amoako-Attah I."/>
            <person name="Meinhardt L.W."/>
            <person name="Bailey B.A."/>
            <person name="Cohen S.P."/>
        </authorList>
    </citation>
    <scope>NUCLEOTIDE SEQUENCE [LARGE SCALE GENOMIC DNA]</scope>
    <source>
        <strain evidence="3 4">GH-12</strain>
    </source>
</reference>
<feature type="compositionally biased region" description="Polar residues" evidence="1">
    <location>
        <begin position="149"/>
        <end position="164"/>
    </location>
</feature>
<evidence type="ECO:0000256" key="2">
    <source>
        <dbReference type="SAM" id="Phobius"/>
    </source>
</evidence>
<accession>A0AAW0B4S0</accession>
<gene>
    <name evidence="3" type="ORF">VNI00_017772</name>
</gene>
<sequence length="347" mass="36853">MTLLVSAVQGFKIMDVDPKSLTLQPGGKVELTITWETERDSEKTGQILIGLILDGKLGGNTSRIPVSHSPSQVIFNNVTTGPIPIGFSQDTIEIKAQDPPGSPQSRPPVTNPRDDDPQQTTSTPANGTPPTTVSSTATQTASSATATTISEQTNTGTSKSDLSGTFTSANSTNDSATSSVISDSFRGSNPSVTPVGNSSNIQDQPHGRHMAALIAGPVVGVVVLIIVSCVIILRRRARRKKLRSMQITTISPFSDPAPASDTAGRTQRQPVSQNHYEHAEKPHGGDASSPDVVLDGRQQEVPEALQESRRELRVRYHDDSGFRPLPPPSDAGDSNVLDLPPRYDAAI</sequence>
<proteinExistence type="predicted"/>
<dbReference type="Proteomes" id="UP001383192">
    <property type="component" value="Unassembled WGS sequence"/>
</dbReference>
<keyword evidence="2" id="KW-0472">Membrane</keyword>
<feature type="compositionally biased region" description="Basic and acidic residues" evidence="1">
    <location>
        <begin position="275"/>
        <end position="284"/>
    </location>
</feature>
<evidence type="ECO:0000256" key="1">
    <source>
        <dbReference type="SAM" id="MobiDB-lite"/>
    </source>
</evidence>
<evidence type="ECO:0008006" key="5">
    <source>
        <dbReference type="Google" id="ProtNLM"/>
    </source>
</evidence>
<keyword evidence="4" id="KW-1185">Reference proteome</keyword>
<name>A0AAW0B4S0_9AGAR</name>
<dbReference type="AlphaFoldDB" id="A0AAW0B4S0"/>
<feature type="compositionally biased region" description="Pro residues" evidence="1">
    <location>
        <begin position="100"/>
        <end position="110"/>
    </location>
</feature>
<feature type="compositionally biased region" description="Polar residues" evidence="1">
    <location>
        <begin position="180"/>
        <end position="203"/>
    </location>
</feature>
<feature type="region of interest" description="Disordered" evidence="1">
    <location>
        <begin position="94"/>
        <end position="203"/>
    </location>
</feature>
<comment type="caution">
    <text evidence="3">The sequence shown here is derived from an EMBL/GenBank/DDBJ whole genome shotgun (WGS) entry which is preliminary data.</text>
</comment>
<feature type="transmembrane region" description="Helical" evidence="2">
    <location>
        <begin position="210"/>
        <end position="233"/>
    </location>
</feature>
<protein>
    <recommendedName>
        <fullName evidence="5">Mid2 domain-containing protein</fullName>
    </recommendedName>
</protein>
<evidence type="ECO:0000313" key="3">
    <source>
        <dbReference type="EMBL" id="KAK7020244.1"/>
    </source>
</evidence>
<organism evidence="3 4">
    <name type="scientific">Paramarasmius palmivorus</name>
    <dbReference type="NCBI Taxonomy" id="297713"/>
    <lineage>
        <taxon>Eukaryota</taxon>
        <taxon>Fungi</taxon>
        <taxon>Dikarya</taxon>
        <taxon>Basidiomycota</taxon>
        <taxon>Agaricomycotina</taxon>
        <taxon>Agaricomycetes</taxon>
        <taxon>Agaricomycetidae</taxon>
        <taxon>Agaricales</taxon>
        <taxon>Marasmiineae</taxon>
        <taxon>Marasmiaceae</taxon>
        <taxon>Paramarasmius</taxon>
    </lineage>
</organism>
<feature type="compositionally biased region" description="Low complexity" evidence="1">
    <location>
        <begin position="128"/>
        <end position="148"/>
    </location>
</feature>
<feature type="compositionally biased region" description="Polar residues" evidence="1">
    <location>
        <begin position="263"/>
        <end position="274"/>
    </location>
</feature>
<keyword evidence="2" id="KW-1133">Transmembrane helix</keyword>
<evidence type="ECO:0000313" key="4">
    <source>
        <dbReference type="Proteomes" id="UP001383192"/>
    </source>
</evidence>